<keyword evidence="7" id="KW-1185">Reference proteome</keyword>
<dbReference type="EMBL" id="BSBO01000013">
    <property type="protein sequence ID" value="GLG04335.1"/>
    <property type="molecule type" value="Genomic_DNA"/>
</dbReference>
<dbReference type="InterPro" id="IPR002139">
    <property type="entry name" value="Ribo/fructo_kinase"/>
</dbReference>
<dbReference type="PANTHER" id="PTHR10584">
    <property type="entry name" value="SUGAR KINASE"/>
    <property type="match status" value="1"/>
</dbReference>
<name>A0A9W6C7Y0_9FIRM</name>
<dbReference type="PROSITE" id="PS00583">
    <property type="entry name" value="PFKB_KINASES_1"/>
    <property type="match status" value="1"/>
</dbReference>
<dbReference type="Gene3D" id="3.40.1190.20">
    <property type="match status" value="1"/>
</dbReference>
<protein>
    <submittedName>
        <fullName evidence="6">Kinase</fullName>
    </submittedName>
</protein>
<comment type="caution">
    <text evidence="6">The sequence shown here is derived from an EMBL/GenBank/DDBJ whole genome shotgun (WGS) entry which is preliminary data.</text>
</comment>
<reference evidence="6 7" key="1">
    <citation type="journal article" date="2023" name="Int. J. Syst. Evol. Microbiol.">
        <title>Sellimonas catena sp. nov., isolated from human faeces.</title>
        <authorList>
            <person name="Hisatomi A."/>
            <person name="Ohkuma M."/>
            <person name="Sakamoto M."/>
        </authorList>
    </citation>
    <scope>NUCLEOTIDE SEQUENCE [LARGE SCALE GENOMIC DNA]</scope>
    <source>
        <strain evidence="6 7">12EGH17</strain>
    </source>
</reference>
<evidence type="ECO:0000313" key="6">
    <source>
        <dbReference type="EMBL" id="GLG04335.1"/>
    </source>
</evidence>
<gene>
    <name evidence="6" type="ORF">Selli1_15090</name>
</gene>
<dbReference type="PANTHER" id="PTHR10584:SF166">
    <property type="entry name" value="RIBOKINASE"/>
    <property type="match status" value="1"/>
</dbReference>
<dbReference type="GO" id="GO:0006796">
    <property type="term" value="P:phosphate-containing compound metabolic process"/>
    <property type="evidence" value="ECO:0007669"/>
    <property type="project" value="UniProtKB-ARBA"/>
</dbReference>
<accession>A0A9W6C7Y0</accession>
<dbReference type="AlphaFoldDB" id="A0A9W6C7Y0"/>
<dbReference type="PROSITE" id="PS00584">
    <property type="entry name" value="PFKB_KINASES_2"/>
    <property type="match status" value="1"/>
</dbReference>
<dbReference type="InterPro" id="IPR029056">
    <property type="entry name" value="Ribokinase-like"/>
</dbReference>
<keyword evidence="3 4" id="KW-0418">Kinase</keyword>
<sequence>MYDISIIGAAIIDILAAPVSETVFSTGSCPMDTIQMSFGGDALNEAVILSRLGKKVQLITKVGEDEAGKRVLNFMEENRLSVESVKIQKDLATGINIVLINEKGERHFLTNPHGSLRKLAFEDINGCLDDAAPIVSFAGMFVSPLLNIAKMKQLFARIKGKDRFLAVDMTKAKNGETLEDIEELLPYIDCIFPNEEEIALLTGERDPFKNAKRLVSCGVKTAVVKCGADGCVVADRQGVRAIPAVPVKVCLDTTGAGDSFAAGFLWGIANGWQIDECARFACAAASCTVEAYGAAGGIHSLEDVKRRMR</sequence>
<dbReference type="Pfam" id="PF00294">
    <property type="entry name" value="PfkB"/>
    <property type="match status" value="1"/>
</dbReference>
<dbReference type="InterPro" id="IPR011611">
    <property type="entry name" value="PfkB_dom"/>
</dbReference>
<evidence type="ECO:0000256" key="4">
    <source>
        <dbReference type="RuleBase" id="RU003704"/>
    </source>
</evidence>
<dbReference type="InterPro" id="IPR002173">
    <property type="entry name" value="Carboh/pur_kinase_PfkB_CS"/>
</dbReference>
<comment type="similarity">
    <text evidence="1 4">Belongs to the carbohydrate kinase PfkB family.</text>
</comment>
<evidence type="ECO:0000256" key="2">
    <source>
        <dbReference type="ARBA" id="ARBA00022679"/>
    </source>
</evidence>
<organism evidence="6 7">
    <name type="scientific">Sellimonas catena</name>
    <dbReference type="NCBI Taxonomy" id="2994035"/>
    <lineage>
        <taxon>Bacteria</taxon>
        <taxon>Bacillati</taxon>
        <taxon>Bacillota</taxon>
        <taxon>Clostridia</taxon>
        <taxon>Lachnospirales</taxon>
        <taxon>Lachnospiraceae</taxon>
        <taxon>Sellimonas</taxon>
    </lineage>
</organism>
<evidence type="ECO:0000259" key="5">
    <source>
        <dbReference type="Pfam" id="PF00294"/>
    </source>
</evidence>
<dbReference type="CDD" id="cd01166">
    <property type="entry name" value="KdgK"/>
    <property type="match status" value="1"/>
</dbReference>
<evidence type="ECO:0000256" key="3">
    <source>
        <dbReference type="ARBA" id="ARBA00022777"/>
    </source>
</evidence>
<dbReference type="RefSeq" id="WP_191427635.1">
    <property type="nucleotide sequence ID" value="NZ_BSBO01000013.1"/>
</dbReference>
<keyword evidence="2 4" id="KW-0808">Transferase</keyword>
<evidence type="ECO:0000313" key="7">
    <source>
        <dbReference type="Proteomes" id="UP001145145"/>
    </source>
</evidence>
<dbReference type="PRINTS" id="PR00990">
    <property type="entry name" value="RIBOKINASE"/>
</dbReference>
<dbReference type="SUPFAM" id="SSF53613">
    <property type="entry name" value="Ribokinase-like"/>
    <property type="match status" value="1"/>
</dbReference>
<proteinExistence type="inferred from homology"/>
<evidence type="ECO:0000256" key="1">
    <source>
        <dbReference type="ARBA" id="ARBA00010688"/>
    </source>
</evidence>
<dbReference type="GO" id="GO:0016301">
    <property type="term" value="F:kinase activity"/>
    <property type="evidence" value="ECO:0007669"/>
    <property type="project" value="UniProtKB-KW"/>
</dbReference>
<feature type="domain" description="Carbohydrate kinase PfkB" evidence="5">
    <location>
        <begin position="3"/>
        <end position="296"/>
    </location>
</feature>
<dbReference type="Proteomes" id="UP001145145">
    <property type="component" value="Unassembled WGS sequence"/>
</dbReference>